<comment type="caution">
    <text evidence="1">The sequence shown here is derived from an EMBL/GenBank/DDBJ whole genome shotgun (WGS) entry which is preliminary data.</text>
</comment>
<accession>A0A066V6P4</accession>
<dbReference type="AlphaFoldDB" id="A0A066V6P4"/>
<name>A0A066V6P4_TILAU</name>
<proteinExistence type="predicted"/>
<dbReference type="EMBL" id="JMSN01000148">
    <property type="protein sequence ID" value="KDN37156.1"/>
    <property type="molecule type" value="Genomic_DNA"/>
</dbReference>
<dbReference type="GeneID" id="25267481"/>
<dbReference type="RefSeq" id="XP_013240263.1">
    <property type="nucleotide sequence ID" value="XM_013384809.1"/>
</dbReference>
<reference evidence="1 2" key="1">
    <citation type="submission" date="2014-05" db="EMBL/GenBank/DDBJ databases">
        <title>Draft genome sequence of a rare smut relative, Tilletiaria anomala UBC 951.</title>
        <authorList>
            <consortium name="DOE Joint Genome Institute"/>
            <person name="Toome M."/>
            <person name="Kuo A."/>
            <person name="Henrissat B."/>
            <person name="Lipzen A."/>
            <person name="Tritt A."/>
            <person name="Yoshinaga Y."/>
            <person name="Zane M."/>
            <person name="Barry K."/>
            <person name="Grigoriev I.V."/>
            <person name="Spatafora J.W."/>
            <person name="Aimea M.C."/>
        </authorList>
    </citation>
    <scope>NUCLEOTIDE SEQUENCE [LARGE SCALE GENOMIC DNA]</scope>
    <source>
        <strain evidence="1 2">UBC 951</strain>
    </source>
</reference>
<keyword evidence="2" id="KW-1185">Reference proteome</keyword>
<organism evidence="1 2">
    <name type="scientific">Tilletiaria anomala (strain ATCC 24038 / CBS 436.72 / UBC 951)</name>
    <dbReference type="NCBI Taxonomy" id="1037660"/>
    <lineage>
        <taxon>Eukaryota</taxon>
        <taxon>Fungi</taxon>
        <taxon>Dikarya</taxon>
        <taxon>Basidiomycota</taxon>
        <taxon>Ustilaginomycotina</taxon>
        <taxon>Exobasidiomycetes</taxon>
        <taxon>Georgefischeriales</taxon>
        <taxon>Tilletiariaceae</taxon>
        <taxon>Tilletiaria</taxon>
    </lineage>
</organism>
<evidence type="ECO:0000313" key="1">
    <source>
        <dbReference type="EMBL" id="KDN37156.1"/>
    </source>
</evidence>
<gene>
    <name evidence="1" type="ORF">K437DRAFT_43729</name>
</gene>
<dbReference type="Proteomes" id="UP000027361">
    <property type="component" value="Unassembled WGS sequence"/>
</dbReference>
<sequence length="236" mass="26999">MMHRLSSRISLLNTVRQSRADIRSSHERLRHADCSRKFAKRAKAQLRSKMDGCRPRRQAPCGTLCRILQPVRLLVTRPSQLPWFTGIRSRTMSAHEGAENQRQVVTGTRKVVTRRSESTGRAAPLPWLRLITMSKQRTHCLEKEEWVAVKDPALSLRLHQGYASNLRQFREKKCTYPIHTCNLHACAPSFHFCTQAPVHCVRRCAGNSGDAEEGAERKDYRARKVLRIVGKAMLHA</sequence>
<protein>
    <submittedName>
        <fullName evidence="1">Uncharacterized protein</fullName>
    </submittedName>
</protein>
<evidence type="ECO:0000313" key="2">
    <source>
        <dbReference type="Proteomes" id="UP000027361"/>
    </source>
</evidence>
<dbReference type="HOGENOM" id="CLU_1176114_0_0_1"/>
<dbReference type="InParanoid" id="A0A066V6P4"/>